<organism evidence="1 2">
    <name type="scientific">Thelephora ganbajun</name>
    <name type="common">Ganba fungus</name>
    <dbReference type="NCBI Taxonomy" id="370292"/>
    <lineage>
        <taxon>Eukaryota</taxon>
        <taxon>Fungi</taxon>
        <taxon>Dikarya</taxon>
        <taxon>Basidiomycota</taxon>
        <taxon>Agaricomycotina</taxon>
        <taxon>Agaricomycetes</taxon>
        <taxon>Thelephorales</taxon>
        <taxon>Thelephoraceae</taxon>
        <taxon>Thelephora</taxon>
    </lineage>
</organism>
<gene>
    <name evidence="1" type="ORF">BDM02DRAFT_3155501</name>
</gene>
<dbReference type="Proteomes" id="UP000886501">
    <property type="component" value="Unassembled WGS sequence"/>
</dbReference>
<keyword evidence="2" id="KW-1185">Reference proteome</keyword>
<evidence type="ECO:0000313" key="2">
    <source>
        <dbReference type="Proteomes" id="UP000886501"/>
    </source>
</evidence>
<name>A0ACB6ZHM1_THEGA</name>
<dbReference type="EMBL" id="MU118005">
    <property type="protein sequence ID" value="KAF9648948.1"/>
    <property type="molecule type" value="Genomic_DNA"/>
</dbReference>
<evidence type="ECO:0000313" key="1">
    <source>
        <dbReference type="EMBL" id="KAF9648948.1"/>
    </source>
</evidence>
<reference evidence="1" key="2">
    <citation type="journal article" date="2020" name="Nat. Commun.">
        <title>Large-scale genome sequencing of mycorrhizal fungi provides insights into the early evolution of symbiotic traits.</title>
        <authorList>
            <person name="Miyauchi S."/>
            <person name="Kiss E."/>
            <person name="Kuo A."/>
            <person name="Drula E."/>
            <person name="Kohler A."/>
            <person name="Sanchez-Garcia M."/>
            <person name="Morin E."/>
            <person name="Andreopoulos B."/>
            <person name="Barry K.W."/>
            <person name="Bonito G."/>
            <person name="Buee M."/>
            <person name="Carver A."/>
            <person name="Chen C."/>
            <person name="Cichocki N."/>
            <person name="Clum A."/>
            <person name="Culley D."/>
            <person name="Crous P.W."/>
            <person name="Fauchery L."/>
            <person name="Girlanda M."/>
            <person name="Hayes R.D."/>
            <person name="Keri Z."/>
            <person name="LaButti K."/>
            <person name="Lipzen A."/>
            <person name="Lombard V."/>
            <person name="Magnuson J."/>
            <person name="Maillard F."/>
            <person name="Murat C."/>
            <person name="Nolan M."/>
            <person name="Ohm R.A."/>
            <person name="Pangilinan J."/>
            <person name="Pereira M.F."/>
            <person name="Perotto S."/>
            <person name="Peter M."/>
            <person name="Pfister S."/>
            <person name="Riley R."/>
            <person name="Sitrit Y."/>
            <person name="Stielow J.B."/>
            <person name="Szollosi G."/>
            <person name="Zifcakova L."/>
            <person name="Stursova M."/>
            <person name="Spatafora J.W."/>
            <person name="Tedersoo L."/>
            <person name="Vaario L.M."/>
            <person name="Yamada A."/>
            <person name="Yan M."/>
            <person name="Wang P."/>
            <person name="Xu J."/>
            <person name="Bruns T."/>
            <person name="Baldrian P."/>
            <person name="Vilgalys R."/>
            <person name="Dunand C."/>
            <person name="Henrissat B."/>
            <person name="Grigoriev I.V."/>
            <person name="Hibbett D."/>
            <person name="Nagy L.G."/>
            <person name="Martin F.M."/>
        </authorList>
    </citation>
    <scope>NUCLEOTIDE SEQUENCE</scope>
    <source>
        <strain evidence="1">P2</strain>
    </source>
</reference>
<proteinExistence type="predicted"/>
<protein>
    <submittedName>
        <fullName evidence="1">Cytochrome P450</fullName>
    </submittedName>
</protein>
<sequence length="482" mass="53647">MLDDSKILSHLVVPAGVTISLIALTRYLKSRDSLNKVKFPYPPGPKGLPLIGNALDLPRSIPIWEGFAQMAETYGTSTTDIMYLKMFGTDVVVLNSSETIADLLDKRSAIYSDKMENPSRLFHEFFNIATVDRYDEGQRRAASRLLKNLGEHPADFHHHVQLATGSLALSITYGIRVDSPKNPYFNAVEEMLETILPALVPGAFLVEFLPFLRHFPSWLPGGGASSFGERVYKYSLDSITLPMQYVTERLKAGGEISGSLVTRCLDKLGVLREQNVNEEVIRNVAGLVYLAMADTTNTVLNTFFLAMARNTHILDEVTGGERLPEHSDMNELPYVTAIIKETFRWSPPVPIGTTHRLMEDDVYKGIFIPAGTTLLENIWGICHDEKVYPDPELFNPGRFLGKDGKIDPSVKDPEARIFGSGRRICPGRHFALRNLHLVIANVLTAFDILPPVDENGNPQPPPPAFKYSQVRLQQELGFLPGS</sequence>
<comment type="caution">
    <text evidence="1">The sequence shown here is derived from an EMBL/GenBank/DDBJ whole genome shotgun (WGS) entry which is preliminary data.</text>
</comment>
<accession>A0ACB6ZHM1</accession>
<reference evidence="1" key="1">
    <citation type="submission" date="2019-10" db="EMBL/GenBank/DDBJ databases">
        <authorList>
            <consortium name="DOE Joint Genome Institute"/>
            <person name="Kuo A."/>
            <person name="Miyauchi S."/>
            <person name="Kiss E."/>
            <person name="Drula E."/>
            <person name="Kohler A."/>
            <person name="Sanchez-Garcia M."/>
            <person name="Andreopoulos B."/>
            <person name="Barry K.W."/>
            <person name="Bonito G."/>
            <person name="Buee M."/>
            <person name="Carver A."/>
            <person name="Chen C."/>
            <person name="Cichocki N."/>
            <person name="Clum A."/>
            <person name="Culley D."/>
            <person name="Crous P.W."/>
            <person name="Fauchery L."/>
            <person name="Girlanda M."/>
            <person name="Hayes R."/>
            <person name="Keri Z."/>
            <person name="Labutti K."/>
            <person name="Lipzen A."/>
            <person name="Lombard V."/>
            <person name="Magnuson J."/>
            <person name="Maillard F."/>
            <person name="Morin E."/>
            <person name="Murat C."/>
            <person name="Nolan M."/>
            <person name="Ohm R."/>
            <person name="Pangilinan J."/>
            <person name="Pereira M."/>
            <person name="Perotto S."/>
            <person name="Peter M."/>
            <person name="Riley R."/>
            <person name="Sitrit Y."/>
            <person name="Stielow B."/>
            <person name="Szollosi G."/>
            <person name="Zifcakova L."/>
            <person name="Stursova M."/>
            <person name="Spatafora J.W."/>
            <person name="Tedersoo L."/>
            <person name="Vaario L.-M."/>
            <person name="Yamada A."/>
            <person name="Yan M."/>
            <person name="Wang P."/>
            <person name="Xu J."/>
            <person name="Bruns T."/>
            <person name="Baldrian P."/>
            <person name="Vilgalys R."/>
            <person name="Henrissat B."/>
            <person name="Grigoriev I.V."/>
            <person name="Hibbett D."/>
            <person name="Nagy L.G."/>
            <person name="Martin F.M."/>
        </authorList>
    </citation>
    <scope>NUCLEOTIDE SEQUENCE</scope>
    <source>
        <strain evidence="1">P2</strain>
    </source>
</reference>